<dbReference type="Proteomes" id="UP000188604">
    <property type="component" value="Chromosome"/>
</dbReference>
<proteinExistence type="predicted"/>
<evidence type="ECO:0000313" key="1">
    <source>
        <dbReference type="EMBL" id="AQS88577.1"/>
    </source>
</evidence>
<dbReference type="KEGG" id="nch:A0U93_12230"/>
<dbReference type="AlphaFoldDB" id="A0A1U9KS76"/>
<evidence type="ECO:0000313" key="2">
    <source>
        <dbReference type="Proteomes" id="UP000188604"/>
    </source>
</evidence>
<gene>
    <name evidence="1" type="ORF">A0U93_12230</name>
</gene>
<name>A0A1U9KS76_9PROT</name>
<reference evidence="1 2" key="1">
    <citation type="submission" date="2016-03" db="EMBL/GenBank/DDBJ databases">
        <title>Acetic acid bacteria sequencing.</title>
        <authorList>
            <person name="Brandt J."/>
            <person name="Jakob F."/>
            <person name="Vogel R.F."/>
        </authorList>
    </citation>
    <scope>NUCLEOTIDE SEQUENCE [LARGE SCALE GENOMIC DNA]</scope>
    <source>
        <strain evidence="1 2">NBRC 101099</strain>
    </source>
</reference>
<dbReference type="STRING" id="320497.A0U93_12230"/>
<accession>A0A1U9KS76</accession>
<organism evidence="1 2">
    <name type="scientific">Neoasaia chiangmaiensis</name>
    <dbReference type="NCBI Taxonomy" id="320497"/>
    <lineage>
        <taxon>Bacteria</taxon>
        <taxon>Pseudomonadati</taxon>
        <taxon>Pseudomonadota</taxon>
        <taxon>Alphaproteobacteria</taxon>
        <taxon>Acetobacterales</taxon>
        <taxon>Acetobacteraceae</taxon>
        <taxon>Neoasaia</taxon>
    </lineage>
</organism>
<dbReference type="EMBL" id="CP014691">
    <property type="protein sequence ID" value="AQS88577.1"/>
    <property type="molecule type" value="Genomic_DNA"/>
</dbReference>
<sequence length="83" mass="8863">MSDVSSAFPPYALVPYAVTFKEWSTAGTGSAMQAAMARSLAWFRFLLAIARVIQSAYQCRAVGVGAGLRRNEGCWPECSSPAA</sequence>
<keyword evidence="2" id="KW-1185">Reference proteome</keyword>
<protein>
    <submittedName>
        <fullName evidence="1">Uncharacterized protein</fullName>
    </submittedName>
</protein>